<accession>A0A9N9U7I2</accession>
<dbReference type="InterPro" id="IPR013087">
    <property type="entry name" value="Znf_C2H2_type"/>
</dbReference>
<evidence type="ECO:0000259" key="2">
    <source>
        <dbReference type="PROSITE" id="PS00028"/>
    </source>
</evidence>
<evidence type="ECO:0000313" key="3">
    <source>
        <dbReference type="EMBL" id="CAG9980617.1"/>
    </source>
</evidence>
<dbReference type="PROSITE" id="PS00028">
    <property type="entry name" value="ZINC_FINGER_C2H2_1"/>
    <property type="match status" value="1"/>
</dbReference>
<name>A0A9N9U7I2_9HYPO</name>
<protein>
    <recommendedName>
        <fullName evidence="2">C2H2-type domain-containing protein</fullName>
    </recommendedName>
</protein>
<dbReference type="Gene3D" id="3.30.160.60">
    <property type="entry name" value="Classic Zinc Finger"/>
    <property type="match status" value="1"/>
</dbReference>
<feature type="domain" description="C2H2-type" evidence="2">
    <location>
        <begin position="248"/>
        <end position="271"/>
    </location>
</feature>
<feature type="compositionally biased region" description="Low complexity" evidence="1">
    <location>
        <begin position="157"/>
        <end position="166"/>
    </location>
</feature>
<gene>
    <name evidence="3" type="ORF">CBYS24578_00007549</name>
</gene>
<proteinExistence type="predicted"/>
<dbReference type="EMBL" id="CABFNO020001317">
    <property type="protein sequence ID" value="CAG9980617.1"/>
    <property type="molecule type" value="Genomic_DNA"/>
</dbReference>
<feature type="region of interest" description="Disordered" evidence="1">
    <location>
        <begin position="390"/>
        <end position="409"/>
    </location>
</feature>
<dbReference type="OrthoDB" id="5424797at2759"/>
<organism evidence="3 4">
    <name type="scientific">Clonostachys byssicola</name>
    <dbReference type="NCBI Taxonomy" id="160290"/>
    <lineage>
        <taxon>Eukaryota</taxon>
        <taxon>Fungi</taxon>
        <taxon>Dikarya</taxon>
        <taxon>Ascomycota</taxon>
        <taxon>Pezizomycotina</taxon>
        <taxon>Sordariomycetes</taxon>
        <taxon>Hypocreomycetidae</taxon>
        <taxon>Hypocreales</taxon>
        <taxon>Bionectriaceae</taxon>
        <taxon>Clonostachys</taxon>
    </lineage>
</organism>
<sequence>MNIGLNANTLPPGASLLKKRVARDPIYDMFWEQRGPHRNQAAAVSSSGATMPPSRPLEVVTREKPKPAGIAGASPNLSRDIHRRQTAVVPPVQPLPPQQPIIKTEKDIGARKVFKQSPVPLPVVPGMAPATSKASPLPTTQKIQILLPSRPESSDGVAAESAVEPPVATPRGRGRPKGWKPGMSYASMRGDKAPEGVTATARRGATRQSRPDPGFGVIKRRGRPPKQPSPPPRAVYHELNVAFIAFLCEWRGCKAELHNLETLRKHVEVVHVRPQRQVGESVRGLCQWGRCGDAVKVEGVDRETFGSVTELRMHIGERHLVPFGWHVGDGPRNRSGAAAFACADATEEEIPGYLKDAHGNQVTPSIKEQQVEDYLTWRANRQRLRELLLKREENLPSEESDLSDGAQEE</sequence>
<dbReference type="AlphaFoldDB" id="A0A9N9U7I2"/>
<reference evidence="3" key="1">
    <citation type="submission" date="2021-10" db="EMBL/GenBank/DDBJ databases">
        <authorList>
            <person name="Piombo E."/>
        </authorList>
    </citation>
    <scope>NUCLEOTIDE SEQUENCE</scope>
</reference>
<dbReference type="Proteomes" id="UP000754883">
    <property type="component" value="Unassembled WGS sequence"/>
</dbReference>
<evidence type="ECO:0000256" key="1">
    <source>
        <dbReference type="SAM" id="MobiDB-lite"/>
    </source>
</evidence>
<feature type="region of interest" description="Disordered" evidence="1">
    <location>
        <begin position="150"/>
        <end position="233"/>
    </location>
</feature>
<evidence type="ECO:0000313" key="4">
    <source>
        <dbReference type="Proteomes" id="UP000754883"/>
    </source>
</evidence>
<comment type="caution">
    <text evidence="3">The sequence shown here is derived from an EMBL/GenBank/DDBJ whole genome shotgun (WGS) entry which is preliminary data.</text>
</comment>
<feature type="compositionally biased region" description="Acidic residues" evidence="1">
    <location>
        <begin position="395"/>
        <end position="409"/>
    </location>
</feature>
<keyword evidence="4" id="KW-1185">Reference proteome</keyword>